<reference evidence="1 2" key="1">
    <citation type="submission" date="2014-04" db="EMBL/GenBank/DDBJ databases">
        <authorList>
            <consortium name="DOE Joint Genome Institute"/>
            <person name="Kuo A."/>
            <person name="Martino E."/>
            <person name="Perotto S."/>
            <person name="Kohler A."/>
            <person name="Nagy L.G."/>
            <person name="Floudas D."/>
            <person name="Copeland A."/>
            <person name="Barry K.W."/>
            <person name="Cichocki N."/>
            <person name="Veneault-Fourrey C."/>
            <person name="LaButti K."/>
            <person name="Lindquist E.A."/>
            <person name="Lipzen A."/>
            <person name="Lundell T."/>
            <person name="Morin E."/>
            <person name="Murat C."/>
            <person name="Sun H."/>
            <person name="Tunlid A."/>
            <person name="Henrissat B."/>
            <person name="Grigoriev I.V."/>
            <person name="Hibbett D.S."/>
            <person name="Martin F."/>
            <person name="Nordberg H.P."/>
            <person name="Cantor M.N."/>
            <person name="Hua S.X."/>
        </authorList>
    </citation>
    <scope>NUCLEOTIDE SEQUENCE [LARGE SCALE GENOMIC DNA]</scope>
    <source>
        <strain evidence="1 2">Zn</strain>
    </source>
</reference>
<protein>
    <submittedName>
        <fullName evidence="1">Uncharacterized protein</fullName>
    </submittedName>
</protein>
<dbReference type="Proteomes" id="UP000054321">
    <property type="component" value="Unassembled WGS sequence"/>
</dbReference>
<sequence length="64" mass="7510">MHSSHRFEIHCNLSSDHMPALFQMKEHRSTFFSNFSPWENKQLACVSEHLSVGQLQAYTKYGRP</sequence>
<accession>A0A0C3DSM5</accession>
<dbReference type="AlphaFoldDB" id="A0A0C3DSM5"/>
<dbReference type="HOGENOM" id="CLU_2868244_0_0_1"/>
<organism evidence="1 2">
    <name type="scientific">Oidiodendron maius (strain Zn)</name>
    <dbReference type="NCBI Taxonomy" id="913774"/>
    <lineage>
        <taxon>Eukaryota</taxon>
        <taxon>Fungi</taxon>
        <taxon>Dikarya</taxon>
        <taxon>Ascomycota</taxon>
        <taxon>Pezizomycotina</taxon>
        <taxon>Leotiomycetes</taxon>
        <taxon>Leotiomycetes incertae sedis</taxon>
        <taxon>Myxotrichaceae</taxon>
        <taxon>Oidiodendron</taxon>
    </lineage>
</organism>
<evidence type="ECO:0000313" key="1">
    <source>
        <dbReference type="EMBL" id="KIN05083.1"/>
    </source>
</evidence>
<evidence type="ECO:0000313" key="2">
    <source>
        <dbReference type="Proteomes" id="UP000054321"/>
    </source>
</evidence>
<dbReference type="EMBL" id="KN832872">
    <property type="protein sequence ID" value="KIN05083.1"/>
    <property type="molecule type" value="Genomic_DNA"/>
</dbReference>
<name>A0A0C3DSM5_OIDMZ</name>
<reference evidence="2" key="2">
    <citation type="submission" date="2015-01" db="EMBL/GenBank/DDBJ databases">
        <title>Evolutionary Origins and Diversification of the Mycorrhizal Mutualists.</title>
        <authorList>
            <consortium name="DOE Joint Genome Institute"/>
            <consortium name="Mycorrhizal Genomics Consortium"/>
            <person name="Kohler A."/>
            <person name="Kuo A."/>
            <person name="Nagy L.G."/>
            <person name="Floudas D."/>
            <person name="Copeland A."/>
            <person name="Barry K.W."/>
            <person name="Cichocki N."/>
            <person name="Veneault-Fourrey C."/>
            <person name="LaButti K."/>
            <person name="Lindquist E.A."/>
            <person name="Lipzen A."/>
            <person name="Lundell T."/>
            <person name="Morin E."/>
            <person name="Murat C."/>
            <person name="Riley R."/>
            <person name="Ohm R."/>
            <person name="Sun H."/>
            <person name="Tunlid A."/>
            <person name="Henrissat B."/>
            <person name="Grigoriev I.V."/>
            <person name="Hibbett D.S."/>
            <person name="Martin F."/>
        </authorList>
    </citation>
    <scope>NUCLEOTIDE SEQUENCE [LARGE SCALE GENOMIC DNA]</scope>
    <source>
        <strain evidence="2">Zn</strain>
    </source>
</reference>
<proteinExistence type="predicted"/>
<keyword evidence="2" id="KW-1185">Reference proteome</keyword>
<dbReference type="InParanoid" id="A0A0C3DSM5"/>
<dbReference type="OrthoDB" id="5427059at2759"/>
<gene>
    <name evidence="1" type="ORF">OIDMADRAFT_17831</name>
</gene>